<dbReference type="HAMAP" id="MF_01464_B">
    <property type="entry name" value="SecF_B"/>
    <property type="match status" value="1"/>
</dbReference>
<feature type="transmembrane region" description="Helical" evidence="13">
    <location>
        <begin position="399"/>
        <end position="417"/>
    </location>
</feature>
<feature type="transmembrane region" description="Helical" evidence="13">
    <location>
        <begin position="726"/>
        <end position="745"/>
    </location>
</feature>
<dbReference type="Gene3D" id="1.20.1640.10">
    <property type="entry name" value="Multidrug efflux transporter AcrB transmembrane domain"/>
    <property type="match status" value="2"/>
</dbReference>
<feature type="domain" description="SecDF P1 head subdomain" evidence="17">
    <location>
        <begin position="238"/>
        <end position="351"/>
    </location>
</feature>
<feature type="transmembrane region" description="Helical" evidence="13">
    <location>
        <begin position="372"/>
        <end position="392"/>
    </location>
</feature>
<evidence type="ECO:0000256" key="12">
    <source>
        <dbReference type="ARBA" id="ARBA00061053"/>
    </source>
</evidence>
<comment type="similarity">
    <text evidence="13">Belongs to the SecD/SecF family. SecD subfamily.</text>
</comment>
<dbReference type="InterPro" id="IPR005665">
    <property type="entry name" value="SecF_bac"/>
</dbReference>
<evidence type="ECO:0000256" key="2">
    <source>
        <dbReference type="ARBA" id="ARBA00022448"/>
    </source>
</evidence>
<dbReference type="FunFam" id="1.20.1640.10:FF:000004">
    <property type="entry name" value="Protein translocase subunit SecD"/>
    <property type="match status" value="1"/>
</dbReference>
<evidence type="ECO:0000256" key="9">
    <source>
        <dbReference type="ARBA" id="ARBA00023136"/>
    </source>
</evidence>
<dbReference type="RefSeq" id="WP_163905139.1">
    <property type="nucleotide sequence ID" value="NZ_CP048427.1"/>
</dbReference>
<name>A0A6M1RZV6_9HYPH</name>
<dbReference type="NCBIfam" id="NF009583">
    <property type="entry name" value="PRK13024.1-3"/>
    <property type="match status" value="1"/>
</dbReference>
<dbReference type="GO" id="GO:0006605">
    <property type="term" value="P:protein targeting"/>
    <property type="evidence" value="ECO:0007669"/>
    <property type="project" value="UniProtKB-UniRule"/>
</dbReference>
<dbReference type="PANTHER" id="PTHR30081:SF1">
    <property type="entry name" value="PROTEIN TRANSLOCASE SUBUNIT SECD"/>
    <property type="match status" value="1"/>
</dbReference>
<dbReference type="InterPro" id="IPR048631">
    <property type="entry name" value="SecD_1st"/>
</dbReference>
<dbReference type="InterPro" id="IPR022813">
    <property type="entry name" value="SecD/SecF_arch_bac"/>
</dbReference>
<evidence type="ECO:0000256" key="7">
    <source>
        <dbReference type="ARBA" id="ARBA00022989"/>
    </source>
</evidence>
<dbReference type="InterPro" id="IPR022646">
    <property type="entry name" value="SecD/SecF_CS"/>
</dbReference>
<keyword evidence="7 13" id="KW-1133">Transmembrane helix</keyword>
<keyword evidence="5 13" id="KW-0812">Transmembrane</keyword>
<evidence type="ECO:0000259" key="16">
    <source>
        <dbReference type="Pfam" id="PF21760"/>
    </source>
</evidence>
<feature type="transmembrane region" description="Helical" evidence="13">
    <location>
        <begin position="465"/>
        <end position="490"/>
    </location>
</feature>
<evidence type="ECO:0000256" key="11">
    <source>
        <dbReference type="ARBA" id="ARBA00060856"/>
    </source>
</evidence>
<feature type="transmembrane region" description="Helical" evidence="13">
    <location>
        <begin position="672"/>
        <end position="690"/>
    </location>
</feature>
<comment type="function">
    <text evidence="10 13">Part of the Sec protein translocase complex. Interacts with the SecYEG preprotein conducting channel. SecDF uses the proton motive force (PMF) to complete protein translocation after the ATP-dependent function of SecA.</text>
</comment>
<dbReference type="Pfam" id="PF21760">
    <property type="entry name" value="SecD_1st"/>
    <property type="match status" value="1"/>
</dbReference>
<dbReference type="NCBIfam" id="TIGR00966">
    <property type="entry name" value="transloc_SecF"/>
    <property type="match status" value="1"/>
</dbReference>
<feature type="domain" description="Protein export membrane protein SecD/SecF C-terminal" evidence="15">
    <location>
        <begin position="354"/>
        <end position="523"/>
    </location>
</feature>
<dbReference type="HAMAP" id="MF_01463_B">
    <property type="entry name" value="SecD_B"/>
    <property type="match status" value="1"/>
</dbReference>
<dbReference type="NCBIfam" id="NF011315">
    <property type="entry name" value="PRK14726.1"/>
    <property type="match status" value="1"/>
</dbReference>
<dbReference type="EMBL" id="JAAKZH010000003">
    <property type="protein sequence ID" value="NGO64273.1"/>
    <property type="molecule type" value="Genomic_DNA"/>
</dbReference>
<dbReference type="InterPro" id="IPR055344">
    <property type="entry name" value="SecD_SecF_C_bact"/>
</dbReference>
<evidence type="ECO:0000256" key="5">
    <source>
        <dbReference type="ARBA" id="ARBA00022692"/>
    </source>
</evidence>
<evidence type="ECO:0000256" key="8">
    <source>
        <dbReference type="ARBA" id="ARBA00023010"/>
    </source>
</evidence>
<dbReference type="InterPro" id="IPR022645">
    <property type="entry name" value="SecD/SecF_bac"/>
</dbReference>
<dbReference type="AlphaFoldDB" id="A0A6M1RZV6"/>
<evidence type="ECO:0000256" key="3">
    <source>
        <dbReference type="ARBA" id="ARBA00022475"/>
    </source>
</evidence>
<feature type="domain" description="Protein translocase subunit SecDF P1" evidence="16">
    <location>
        <begin position="163"/>
        <end position="220"/>
    </location>
</feature>
<dbReference type="NCBIfam" id="TIGR00916">
    <property type="entry name" value="2A0604s01"/>
    <property type="match status" value="2"/>
</dbReference>
<proteinExistence type="inferred from homology"/>
<dbReference type="FunFam" id="1.20.1640.10:FF:000024">
    <property type="entry name" value="Multifunctional fusion protein"/>
    <property type="match status" value="1"/>
</dbReference>
<evidence type="ECO:0000313" key="19">
    <source>
        <dbReference type="Proteomes" id="UP000477849"/>
    </source>
</evidence>
<dbReference type="PRINTS" id="PR01755">
    <property type="entry name" value="SECFTRNLCASE"/>
</dbReference>
<comment type="subunit">
    <text evidence="14">Forms a complex with SecD. Part of the essential Sec protein translocation apparatus which comprises SecA, SecYEG and auxiliary proteins SecDF-YajC and YidC.</text>
</comment>
<dbReference type="Pfam" id="PF07549">
    <property type="entry name" value="Sec_GG"/>
    <property type="match status" value="2"/>
</dbReference>
<reference evidence="18 19" key="1">
    <citation type="submission" date="2020-02" db="EMBL/GenBank/DDBJ databases">
        <title>Genome sequence of the type strain CCBAU10050 of Rhizobium daejeonense.</title>
        <authorList>
            <person name="Gao J."/>
            <person name="Sun J."/>
        </authorList>
    </citation>
    <scope>NUCLEOTIDE SEQUENCE [LARGE SCALE GENOMIC DNA]</scope>
    <source>
        <strain evidence="18 19">CCBAU10050</strain>
    </source>
</reference>
<feature type="transmembrane region" description="Helical" evidence="13">
    <location>
        <begin position="697"/>
        <end position="720"/>
    </location>
</feature>
<comment type="similarity">
    <text evidence="11">In the C-terminal section; belongs to the SecD/SecF family. SecF subfamily.</text>
</comment>
<feature type="transmembrane region" description="Helical" evidence="13">
    <location>
        <begin position="776"/>
        <end position="793"/>
    </location>
</feature>
<comment type="similarity">
    <text evidence="14">Belongs to the SecD/SecF family. SecF subfamily.</text>
</comment>
<evidence type="ECO:0000259" key="15">
    <source>
        <dbReference type="Pfam" id="PF02355"/>
    </source>
</evidence>
<dbReference type="InterPro" id="IPR054384">
    <property type="entry name" value="SecDF_P1_head"/>
</dbReference>
<dbReference type="Pfam" id="PF02355">
    <property type="entry name" value="SecD_SecF_C"/>
    <property type="match status" value="2"/>
</dbReference>
<feature type="domain" description="Protein export membrane protein SecD/SecF C-terminal" evidence="15">
    <location>
        <begin position="649"/>
        <end position="827"/>
    </location>
</feature>
<gene>
    <name evidence="13" type="primary">secD</name>
    <name evidence="14" type="synonym">secF</name>
    <name evidence="18" type="ORF">G6N76_11375</name>
</gene>
<evidence type="ECO:0000256" key="6">
    <source>
        <dbReference type="ARBA" id="ARBA00022927"/>
    </source>
</evidence>
<comment type="subcellular location">
    <subcellularLocation>
        <location evidence="1 13">Cell membrane</location>
        <topology evidence="1 13">Multi-pass membrane protein</topology>
    </subcellularLocation>
</comment>
<comment type="caution">
    <text evidence="18">The sequence shown here is derived from an EMBL/GenBank/DDBJ whole genome shotgun (WGS) entry which is preliminary data.</text>
</comment>
<evidence type="ECO:0000256" key="10">
    <source>
        <dbReference type="ARBA" id="ARBA00059018"/>
    </source>
</evidence>
<comment type="caution">
    <text evidence="13">Lacks conserved residue(s) required for the propagation of feature annotation.</text>
</comment>
<comment type="similarity">
    <text evidence="12">In the N-terminal section; belongs to the SecD/SecF family. SecD subfamily.</text>
</comment>
<dbReference type="GO" id="GO:0005886">
    <property type="term" value="C:plasma membrane"/>
    <property type="evidence" value="ECO:0007669"/>
    <property type="project" value="UniProtKB-SubCell"/>
</dbReference>
<evidence type="ECO:0000313" key="18">
    <source>
        <dbReference type="EMBL" id="NGO64273.1"/>
    </source>
</evidence>
<keyword evidence="3 13" id="KW-1003">Cell membrane</keyword>
<dbReference type="Gene3D" id="3.30.1360.200">
    <property type="match status" value="1"/>
</dbReference>
<feature type="transmembrane region" description="Helical" evidence="13">
    <location>
        <begin position="423"/>
        <end position="444"/>
    </location>
</feature>
<evidence type="ECO:0000256" key="14">
    <source>
        <dbReference type="HAMAP-Rule" id="MF_01464"/>
    </source>
</evidence>
<dbReference type="Pfam" id="PF22599">
    <property type="entry name" value="SecDF_P1_head"/>
    <property type="match status" value="1"/>
</dbReference>
<dbReference type="GO" id="GO:0043952">
    <property type="term" value="P:protein transport by the Sec complex"/>
    <property type="evidence" value="ECO:0007669"/>
    <property type="project" value="UniProtKB-UniRule"/>
</dbReference>
<dbReference type="SUPFAM" id="SSF82866">
    <property type="entry name" value="Multidrug efflux transporter AcrB transmembrane domain"/>
    <property type="match status" value="2"/>
</dbReference>
<dbReference type="FunFam" id="3.30.1360.200:FF:000002">
    <property type="entry name" value="Preprotein translocase subunit SecD"/>
    <property type="match status" value="1"/>
</dbReference>
<evidence type="ECO:0000256" key="4">
    <source>
        <dbReference type="ARBA" id="ARBA00022519"/>
    </source>
</evidence>
<dbReference type="GO" id="GO:0065002">
    <property type="term" value="P:intracellular protein transmembrane transport"/>
    <property type="evidence" value="ECO:0007669"/>
    <property type="project" value="UniProtKB-UniRule"/>
</dbReference>
<protein>
    <recommendedName>
        <fullName evidence="13 14">Multifunctional fusion protein</fullName>
    </recommendedName>
    <domain>
        <recommendedName>
            <fullName evidence="13">Protein translocase subunit SecD</fullName>
        </recommendedName>
    </domain>
    <domain>
        <recommendedName>
            <fullName evidence="14">Protein-export membrane protein SecF</fullName>
        </recommendedName>
    </domain>
</protein>
<dbReference type="FunFam" id="3.30.70.3400:FF:000006">
    <property type="entry name" value="Protein translocase subunit SecD"/>
    <property type="match status" value="1"/>
</dbReference>
<keyword evidence="6 13" id="KW-0653">Protein transport</keyword>
<feature type="transmembrane region" description="Helical" evidence="13">
    <location>
        <begin position="799"/>
        <end position="826"/>
    </location>
</feature>
<dbReference type="Gene3D" id="3.30.70.3400">
    <property type="match status" value="2"/>
</dbReference>
<feature type="transmembrane region" description="Helical" evidence="13">
    <location>
        <begin position="496"/>
        <end position="520"/>
    </location>
</feature>
<keyword evidence="19" id="KW-1185">Reference proteome</keyword>
<evidence type="ECO:0000256" key="1">
    <source>
        <dbReference type="ARBA" id="ARBA00004651"/>
    </source>
</evidence>
<keyword evidence="2 13" id="KW-0813">Transport</keyword>
<keyword evidence="9 13" id="KW-0472">Membrane</keyword>
<sequence>MLYVSRWKTVLIWLAVLVSTLVALPNVFSEEQLRSLPSWLPHKQVTLGLDLQGGSHIMLKIERADIVKERLETTVSDIRAALRDAGIRYTGLSGVGQQIQVRITDADKVEAAKKALENITAPVSVGGLTGGSVQEVTLTEEGTLLRFNLTEAGIDYRASSALTQSQEVVRRRVDELGTTEPLIQRQGNDRIIVQVPGLQDPQRLKSLLNQTAKLSFHMVDTSMPVEEAINGRPPATSEVLYSVDDPAVPYLVEKRALVSGENLVDAQASFNQQNNEPVVTFRFDSKGSQRFAQATQQNVGRPFAIVLDDQVISAPVIREPIIGGSGQISGNFSVEGANDLAVLLRAGALPATLTVVEERTVGPGLGQDSINAGITASGIGAIFVVLFMLGFYGTFGVMANIALAANVIMIIAVLTLIGSTLTLPGIAGIVLTMGMAVDSNVLVYERIREEVKSGRSLIQSIDTGFNKAFATIIDANLTTLIAALVLFFLGSGPVRGFAVTLAVGIVTTVFTAFTMTRWLMAMWYRWRRPKHLPKGVRTGIFDAQNIRFMAIRRYTFAIAGALTLASLVGFMTVGLSLGIDFKGGSIIEVKARNGAADIADIRDRLSQLNLGEIQAQGFGDPSSVLIRIQAQEGGENAEQSAITLVRSELENAYEFRRVEVVGPAVSGELTRTATIGVGVSLIFILIYIWFRFEWQFAVGAIIATLHDVILTLGLFVFLGIEFNLTSIAAILTIIGYSLNDTVVVYDRMRENLRRYKKMPLNVLIDTSINQTLSRTVLTGSTTFLALVALYLFGGEVISSFTLAMLFGVLVGTFSSVYIAAPVLIAFRLRPETFQKDDVDKSRPVSGKVEA</sequence>
<dbReference type="Proteomes" id="UP000477849">
    <property type="component" value="Unassembled WGS sequence"/>
</dbReference>
<dbReference type="PANTHER" id="PTHR30081">
    <property type="entry name" value="PROTEIN-EXPORT MEMBRANE PROTEIN SEC"/>
    <property type="match status" value="1"/>
</dbReference>
<dbReference type="NCBIfam" id="TIGR01129">
    <property type="entry name" value="secD"/>
    <property type="match status" value="1"/>
</dbReference>
<dbReference type="InterPro" id="IPR048634">
    <property type="entry name" value="SecD_SecF_C"/>
</dbReference>
<feature type="transmembrane region" description="Helical" evidence="13">
    <location>
        <begin position="554"/>
        <end position="579"/>
    </location>
</feature>
<keyword evidence="4" id="KW-0997">Cell inner membrane</keyword>
<organism evidence="18 19">
    <name type="scientific">Rhizobium daejeonense</name>
    <dbReference type="NCBI Taxonomy" id="240521"/>
    <lineage>
        <taxon>Bacteria</taxon>
        <taxon>Pseudomonadati</taxon>
        <taxon>Pseudomonadota</taxon>
        <taxon>Alphaproteobacteria</taxon>
        <taxon>Hyphomicrobiales</taxon>
        <taxon>Rhizobiaceae</taxon>
        <taxon>Rhizobium/Agrobacterium group</taxon>
        <taxon>Rhizobium</taxon>
    </lineage>
</organism>
<evidence type="ECO:0000259" key="17">
    <source>
        <dbReference type="Pfam" id="PF22599"/>
    </source>
</evidence>
<evidence type="ECO:0000256" key="13">
    <source>
        <dbReference type="HAMAP-Rule" id="MF_01463"/>
    </source>
</evidence>
<dbReference type="GO" id="GO:0015450">
    <property type="term" value="F:protein-transporting ATPase activity"/>
    <property type="evidence" value="ECO:0007669"/>
    <property type="project" value="InterPro"/>
</dbReference>
<keyword evidence="8 13" id="KW-0811">Translocation</keyword>
<comment type="subunit">
    <text evidence="13">Forms a complex with SecF. Part of the essential Sec protein translocation apparatus which comprises SecA, SecYEG and auxiliary proteins SecDF-YajC and YidC.</text>
</comment>
<dbReference type="InterPro" id="IPR005791">
    <property type="entry name" value="SecD"/>
</dbReference>
<accession>A0A6M1RZV6</accession>